<dbReference type="PANTHER" id="PTHR30204">
    <property type="entry name" value="REDOX-CYCLING DRUG-SENSING TRANSCRIPTIONAL ACTIVATOR SOXR"/>
    <property type="match status" value="1"/>
</dbReference>
<dbReference type="OrthoDB" id="9801841at2"/>
<dbReference type="Proteomes" id="UP000274515">
    <property type="component" value="Unassembled WGS sequence"/>
</dbReference>
<comment type="caution">
    <text evidence="4">The sequence shown here is derived from an EMBL/GenBank/DDBJ whole genome shotgun (WGS) entry which is preliminary data.</text>
</comment>
<dbReference type="GO" id="GO:0003700">
    <property type="term" value="F:DNA-binding transcription factor activity"/>
    <property type="evidence" value="ECO:0007669"/>
    <property type="project" value="InterPro"/>
</dbReference>
<evidence type="ECO:0000313" key="4">
    <source>
        <dbReference type="EMBL" id="RRO12910.1"/>
    </source>
</evidence>
<reference evidence="4 5" key="1">
    <citation type="submission" date="2018-11" db="EMBL/GenBank/DDBJ databases">
        <title>Saccharopolyspora rhizosphaerae sp. nov., an actinomycete isolated from rhizosphere soil in Thailand.</title>
        <authorList>
            <person name="Intra B."/>
            <person name="Euanorasetr J."/>
            <person name="Take A."/>
            <person name="Inahashi Y."/>
            <person name="Mori M."/>
            <person name="Panbangred W."/>
            <person name="Matsumoto A."/>
        </authorList>
    </citation>
    <scope>NUCLEOTIDE SEQUENCE [LARGE SCALE GENOMIC DNA]</scope>
    <source>
        <strain evidence="4 5">H219</strain>
    </source>
</reference>
<dbReference type="AlphaFoldDB" id="A0A426JIP8"/>
<dbReference type="SMART" id="SM00422">
    <property type="entry name" value="HTH_MERR"/>
    <property type="match status" value="1"/>
</dbReference>
<keyword evidence="5" id="KW-1185">Reference proteome</keyword>
<dbReference type="PROSITE" id="PS51746">
    <property type="entry name" value="PPM_2"/>
    <property type="match status" value="1"/>
</dbReference>
<dbReference type="Gene3D" id="1.10.1660.10">
    <property type="match status" value="1"/>
</dbReference>
<dbReference type="InterPro" id="IPR047057">
    <property type="entry name" value="MerR_fam"/>
</dbReference>
<dbReference type="InterPro" id="IPR000551">
    <property type="entry name" value="MerR-type_HTH_dom"/>
</dbReference>
<dbReference type="Gene3D" id="3.60.40.10">
    <property type="entry name" value="PPM-type phosphatase domain"/>
    <property type="match status" value="1"/>
</dbReference>
<dbReference type="GO" id="GO:0003677">
    <property type="term" value="F:DNA binding"/>
    <property type="evidence" value="ECO:0007669"/>
    <property type="project" value="UniProtKB-KW"/>
</dbReference>
<dbReference type="InterPro" id="IPR009061">
    <property type="entry name" value="DNA-bd_dom_put_sf"/>
</dbReference>
<dbReference type="InterPro" id="IPR001932">
    <property type="entry name" value="PPM-type_phosphatase-like_dom"/>
</dbReference>
<dbReference type="Pfam" id="PF13672">
    <property type="entry name" value="PP2C_2"/>
    <property type="match status" value="1"/>
</dbReference>
<proteinExistence type="predicted"/>
<name>A0A426JIP8_9PSEU</name>
<evidence type="ECO:0000259" key="3">
    <source>
        <dbReference type="PROSITE" id="PS51746"/>
    </source>
</evidence>
<gene>
    <name evidence="4" type="ORF">EIL87_24885</name>
</gene>
<sequence length="360" mass="38386">MNELLSIGEFSAQCGLSAKMLRSYAAVGLLLPEAVDAWSGYRYYSTRQRHRARVIALLRKADIPIDDIARYFAEPSAEQWERWDREIVESADARRKALAEARAALLAEIAPAAPARKGTAVTSTLTSGSSTHTGGRESNQDATLVAEGLYAVADGIGGYTGGDVASRLALDTLGEAFAADRSMAGLLDAARQANEAVWSRANSEGTSMGTTVVALAMTSDAGPVVLNVGDSRLYRLRDERLEQLTQDHTVPAELLRAHQITPEQARDHPHRHVLTRAIGVGPEVEFDHAGVSVKPGDRLLLCTDGLYNAQNTDELTAVLSTGAEPQQLCEDLVEAALEADADDNVTAVVVEAHATSDGVG</sequence>
<protein>
    <submittedName>
        <fullName evidence="4">MerR family transcriptional regulator</fullName>
    </submittedName>
</protein>
<dbReference type="SUPFAM" id="SSF81606">
    <property type="entry name" value="PP2C-like"/>
    <property type="match status" value="1"/>
</dbReference>
<evidence type="ECO:0000259" key="2">
    <source>
        <dbReference type="PROSITE" id="PS50937"/>
    </source>
</evidence>
<evidence type="ECO:0000256" key="1">
    <source>
        <dbReference type="ARBA" id="ARBA00023125"/>
    </source>
</evidence>
<dbReference type="SUPFAM" id="SSF46955">
    <property type="entry name" value="Putative DNA-binding domain"/>
    <property type="match status" value="1"/>
</dbReference>
<evidence type="ECO:0000313" key="5">
    <source>
        <dbReference type="Proteomes" id="UP000274515"/>
    </source>
</evidence>
<dbReference type="SMART" id="SM00331">
    <property type="entry name" value="PP2C_SIG"/>
    <property type="match status" value="1"/>
</dbReference>
<organism evidence="4 5">
    <name type="scientific">Saccharopolyspora rhizosphaerae</name>
    <dbReference type="NCBI Taxonomy" id="2492662"/>
    <lineage>
        <taxon>Bacteria</taxon>
        <taxon>Bacillati</taxon>
        <taxon>Actinomycetota</taxon>
        <taxon>Actinomycetes</taxon>
        <taxon>Pseudonocardiales</taxon>
        <taxon>Pseudonocardiaceae</taxon>
        <taxon>Saccharopolyspora</taxon>
    </lineage>
</organism>
<dbReference type="PROSITE" id="PS50937">
    <property type="entry name" value="HTH_MERR_2"/>
    <property type="match status" value="1"/>
</dbReference>
<dbReference type="InterPro" id="IPR036457">
    <property type="entry name" value="PPM-type-like_dom_sf"/>
</dbReference>
<dbReference type="Pfam" id="PF13411">
    <property type="entry name" value="MerR_1"/>
    <property type="match status" value="1"/>
</dbReference>
<accession>A0A426JIP8</accession>
<dbReference type="PANTHER" id="PTHR30204:SF97">
    <property type="entry name" value="MERR FAMILY REGULATORY PROTEIN"/>
    <property type="match status" value="1"/>
</dbReference>
<dbReference type="SMART" id="SM00332">
    <property type="entry name" value="PP2Cc"/>
    <property type="match status" value="1"/>
</dbReference>
<dbReference type="RefSeq" id="WP_125093004.1">
    <property type="nucleotide sequence ID" value="NZ_RSAA01000035.1"/>
</dbReference>
<feature type="domain" description="HTH merR-type" evidence="2">
    <location>
        <begin position="4"/>
        <end position="74"/>
    </location>
</feature>
<dbReference type="CDD" id="cd00143">
    <property type="entry name" value="PP2Cc"/>
    <property type="match status" value="1"/>
</dbReference>
<dbReference type="EMBL" id="RSAA01000035">
    <property type="protein sequence ID" value="RRO12910.1"/>
    <property type="molecule type" value="Genomic_DNA"/>
</dbReference>
<keyword evidence="1" id="KW-0238">DNA-binding</keyword>
<feature type="domain" description="PPM-type phosphatase" evidence="3">
    <location>
        <begin position="126"/>
        <end position="352"/>
    </location>
</feature>